<evidence type="ECO:0000256" key="7">
    <source>
        <dbReference type="ARBA" id="ARBA00023136"/>
    </source>
</evidence>
<dbReference type="PRINTS" id="PR00783">
    <property type="entry name" value="MINTRINSICP"/>
</dbReference>
<evidence type="ECO:0000256" key="6">
    <source>
        <dbReference type="ARBA" id="ARBA00022989"/>
    </source>
</evidence>
<comment type="similarity">
    <text evidence="2 8">Belongs to the MIP/aquaporin (TC 1.A.8) family.</text>
</comment>
<evidence type="ECO:0000256" key="2">
    <source>
        <dbReference type="ARBA" id="ARBA00006175"/>
    </source>
</evidence>
<accession>A0ABV5AYS4</accession>
<dbReference type="PANTHER" id="PTHR19139:SF199">
    <property type="entry name" value="MIP17260P"/>
    <property type="match status" value="1"/>
</dbReference>
<feature type="transmembrane region" description="Helical" evidence="9">
    <location>
        <begin position="201"/>
        <end position="222"/>
    </location>
</feature>
<dbReference type="PANTHER" id="PTHR19139">
    <property type="entry name" value="AQUAPORIN TRANSPORTER"/>
    <property type="match status" value="1"/>
</dbReference>
<dbReference type="SUPFAM" id="SSF81338">
    <property type="entry name" value="Aquaporin-like"/>
    <property type="match status" value="1"/>
</dbReference>
<dbReference type="InterPro" id="IPR034294">
    <property type="entry name" value="Aquaporin_transptr"/>
</dbReference>
<evidence type="ECO:0000256" key="4">
    <source>
        <dbReference type="ARBA" id="ARBA00022475"/>
    </source>
</evidence>
<evidence type="ECO:0000256" key="9">
    <source>
        <dbReference type="SAM" id="Phobius"/>
    </source>
</evidence>
<keyword evidence="4" id="KW-1003">Cell membrane</keyword>
<keyword evidence="5 8" id="KW-0812">Transmembrane</keyword>
<dbReference type="Pfam" id="PF00230">
    <property type="entry name" value="MIP"/>
    <property type="match status" value="1"/>
</dbReference>
<feature type="transmembrane region" description="Helical" evidence="9">
    <location>
        <begin position="121"/>
        <end position="146"/>
    </location>
</feature>
<feature type="transmembrane region" description="Helical" evidence="9">
    <location>
        <begin position="158"/>
        <end position="181"/>
    </location>
</feature>
<name>A0ABV5AYS4_9BACL</name>
<dbReference type="InterPro" id="IPR000425">
    <property type="entry name" value="MIP"/>
</dbReference>
<evidence type="ECO:0000256" key="8">
    <source>
        <dbReference type="RuleBase" id="RU000477"/>
    </source>
</evidence>
<dbReference type="InterPro" id="IPR022357">
    <property type="entry name" value="MIP_CS"/>
</dbReference>
<dbReference type="Gene3D" id="1.20.1080.10">
    <property type="entry name" value="Glycerol uptake facilitator protein"/>
    <property type="match status" value="1"/>
</dbReference>
<dbReference type="Proteomes" id="UP001580346">
    <property type="component" value="Unassembled WGS sequence"/>
</dbReference>
<dbReference type="PROSITE" id="PS00221">
    <property type="entry name" value="MIP"/>
    <property type="match status" value="1"/>
</dbReference>
<gene>
    <name evidence="10" type="ORF">ACE41H_16175</name>
</gene>
<evidence type="ECO:0000256" key="5">
    <source>
        <dbReference type="ARBA" id="ARBA00022692"/>
    </source>
</evidence>
<dbReference type="RefSeq" id="WP_375356475.1">
    <property type="nucleotide sequence ID" value="NZ_JBHHMI010000014.1"/>
</dbReference>
<dbReference type="EMBL" id="JBHHMI010000014">
    <property type="protein sequence ID" value="MFB5268301.1"/>
    <property type="molecule type" value="Genomic_DNA"/>
</dbReference>
<evidence type="ECO:0000313" key="10">
    <source>
        <dbReference type="EMBL" id="MFB5268301.1"/>
    </source>
</evidence>
<evidence type="ECO:0000256" key="3">
    <source>
        <dbReference type="ARBA" id="ARBA00022448"/>
    </source>
</evidence>
<comment type="subcellular location">
    <subcellularLocation>
        <location evidence="1">Cell membrane</location>
        <topology evidence="1">Multi-pass membrane protein</topology>
    </subcellularLocation>
</comment>
<protein>
    <submittedName>
        <fullName evidence="10">MIP/aquaporin family protein</fullName>
    </submittedName>
</protein>
<reference evidence="10 11" key="1">
    <citation type="submission" date="2024-09" db="EMBL/GenBank/DDBJ databases">
        <title>Paenibacillus zeirhizospherea sp. nov., isolated from surface of the maize (Zea mays) roots in a horticulture field, Hungary.</title>
        <authorList>
            <person name="Marton D."/>
            <person name="Farkas M."/>
            <person name="Bedics A."/>
            <person name="Toth E."/>
            <person name="Tancsics A."/>
            <person name="Boka K."/>
            <person name="Maroti G."/>
            <person name="Kriszt B."/>
            <person name="Cserhati M."/>
        </authorList>
    </citation>
    <scope>NUCLEOTIDE SEQUENCE [LARGE SCALE GENOMIC DNA]</scope>
    <source>
        <strain evidence="10 11">KCTC 33519</strain>
    </source>
</reference>
<feature type="transmembrane region" description="Helical" evidence="9">
    <location>
        <begin position="80"/>
        <end position="101"/>
    </location>
</feature>
<comment type="caution">
    <text evidence="10">The sequence shown here is derived from an EMBL/GenBank/DDBJ whole genome shotgun (WGS) entry which is preliminary data.</text>
</comment>
<keyword evidence="6 9" id="KW-1133">Transmembrane helix</keyword>
<feature type="transmembrane region" description="Helical" evidence="9">
    <location>
        <begin position="38"/>
        <end position="59"/>
    </location>
</feature>
<evidence type="ECO:0000256" key="1">
    <source>
        <dbReference type="ARBA" id="ARBA00004651"/>
    </source>
</evidence>
<sequence>MNSSFKKYAAEFIGTFVLVLFGCGSAATAGGELGNLGIALAFGLSIVAMAYVIGPISGCHINPAVSLAMLLNRKLTGADFIGYVVAQVAGAIAGSAILYAILVSAGMPTTGLGQNGFGPGYGIGISALMAVIVEVILTFVFIYTILGVTSSESNGNVTGLVIGLTLAFVHILGIALTGTSVNPARSLAPALLVGGTALSQVWVFLIAPLVGSVLAVGVYQWLNISRKRKASIDGIYTEGRAH</sequence>
<organism evidence="10 11">
    <name type="scientific">Paenibacillus enshidis</name>
    <dbReference type="NCBI Taxonomy" id="1458439"/>
    <lineage>
        <taxon>Bacteria</taxon>
        <taxon>Bacillati</taxon>
        <taxon>Bacillota</taxon>
        <taxon>Bacilli</taxon>
        <taxon>Bacillales</taxon>
        <taxon>Paenibacillaceae</taxon>
        <taxon>Paenibacillus</taxon>
    </lineage>
</organism>
<keyword evidence="3 8" id="KW-0813">Transport</keyword>
<keyword evidence="11" id="KW-1185">Reference proteome</keyword>
<dbReference type="PROSITE" id="PS51257">
    <property type="entry name" value="PROKAR_LIPOPROTEIN"/>
    <property type="match status" value="1"/>
</dbReference>
<dbReference type="InterPro" id="IPR023271">
    <property type="entry name" value="Aquaporin-like"/>
</dbReference>
<keyword evidence="7 9" id="KW-0472">Membrane</keyword>
<evidence type="ECO:0000313" key="11">
    <source>
        <dbReference type="Proteomes" id="UP001580346"/>
    </source>
</evidence>
<proteinExistence type="inferred from homology"/>